<keyword evidence="2" id="KW-0378">Hydrolase</keyword>
<feature type="domain" description="Glycoside hydrolase 35 catalytic" evidence="6">
    <location>
        <begin position="53"/>
        <end position="381"/>
    </location>
</feature>
<dbReference type="GO" id="GO:0005975">
    <property type="term" value="P:carbohydrate metabolic process"/>
    <property type="evidence" value="ECO:0007669"/>
    <property type="project" value="InterPro"/>
</dbReference>
<feature type="domain" description="Beta-galactosidase galactose-binding" evidence="8">
    <location>
        <begin position="582"/>
        <end position="640"/>
    </location>
</feature>
<name>A0A9P0DRG8_PHACE</name>
<dbReference type="OrthoDB" id="10017216at2759"/>
<dbReference type="FunFam" id="3.20.20.80:FF:000115">
    <property type="entry name" value="Beta-galactosidase"/>
    <property type="match status" value="1"/>
</dbReference>
<sequence length="663" mass="76167">MACYSEENIVITVTIIMLLFIVDKYAYQDLPTLYEYYTEGGIESGLSDNKTYFTLNSKNITILSGSLHYFRVPKVYWRDRLRKLRAAGLNSVETYIPWNLHEHQNGVFDFGNGGSDFEEFLDVAHFLNLAKEEDLFVILRPGPYICAEWEFGGLPSWLLRYKDIKVRTSEKQFMKFASRYLEKLFEIISPLQFTKGGAIIAVQVENEYGNTKYGDQPVDVIYLEQLKNVFLQNGIVELLFTSDTPSNGFYGTIPGVLATANFQNDSIHELTVLKAHQPRKPLMVAEYWTGWYDHWTESHHTRSVEEFGRVLDGILTFGASVNMYMFHGGTNWGFLNGADVNDLSRDNKGFQPVITTYDYNAPLSEAGDYTDKYYRAKDIIARHNKIKIKQPDMPKLTRRIAYPSINITGELSLADLLDQSQGFPMKHVQPMESLPINNGSGQSYGYIIYRTSNIDIPRDSILKIKGRVCDTVLVLLNGKLKSKILESKEDLEGFGYWKKRDAVLSLGGATENAVLELVVENWGRVNYGKLFQFNQHKGLWQGDVLLNNQILEFEKVFPLEFKRSWNSKIKNWVSPKFSSGPKLYKAILKIEHEPHDTYIDTREWNKGFIIVNGFVLGRYLRLGSQQTLYLPAPFLKKGFNDILVFEHFSPSEQLQFSENLIFT</sequence>
<dbReference type="InterPro" id="IPR048913">
    <property type="entry name" value="BetaGal_gal-bd"/>
</dbReference>
<evidence type="ECO:0000256" key="3">
    <source>
        <dbReference type="ARBA" id="ARBA00023295"/>
    </source>
</evidence>
<evidence type="ECO:0000259" key="8">
    <source>
        <dbReference type="Pfam" id="PF21467"/>
    </source>
</evidence>
<dbReference type="Pfam" id="PF21317">
    <property type="entry name" value="BetaGal_ABD_1"/>
    <property type="match status" value="1"/>
</dbReference>
<dbReference type="Pfam" id="PF21467">
    <property type="entry name" value="BetaGal_gal-bd"/>
    <property type="match status" value="1"/>
</dbReference>
<evidence type="ECO:0000313" key="9">
    <source>
        <dbReference type="EMBL" id="CAH1154971.1"/>
    </source>
</evidence>
<dbReference type="InterPro" id="IPR017853">
    <property type="entry name" value="GH"/>
</dbReference>
<organism evidence="9 10">
    <name type="scientific">Phaedon cochleariae</name>
    <name type="common">Mustard beetle</name>
    <dbReference type="NCBI Taxonomy" id="80249"/>
    <lineage>
        <taxon>Eukaryota</taxon>
        <taxon>Metazoa</taxon>
        <taxon>Ecdysozoa</taxon>
        <taxon>Arthropoda</taxon>
        <taxon>Hexapoda</taxon>
        <taxon>Insecta</taxon>
        <taxon>Pterygota</taxon>
        <taxon>Neoptera</taxon>
        <taxon>Endopterygota</taxon>
        <taxon>Coleoptera</taxon>
        <taxon>Polyphaga</taxon>
        <taxon>Cucujiformia</taxon>
        <taxon>Chrysomeloidea</taxon>
        <taxon>Chrysomelidae</taxon>
        <taxon>Chrysomelinae</taxon>
        <taxon>Chrysomelini</taxon>
        <taxon>Phaedon</taxon>
    </lineage>
</organism>
<dbReference type="InterPro" id="IPR031330">
    <property type="entry name" value="Gly_Hdrlase_35_cat"/>
</dbReference>
<dbReference type="InterPro" id="IPR048912">
    <property type="entry name" value="BetaGal1-like_ABD1"/>
</dbReference>
<dbReference type="EMBL" id="OU896723">
    <property type="protein sequence ID" value="CAH1154971.1"/>
    <property type="molecule type" value="Genomic_DNA"/>
</dbReference>
<evidence type="ECO:0000313" key="10">
    <source>
        <dbReference type="Proteomes" id="UP001153737"/>
    </source>
</evidence>
<accession>A0A9P0DRG8</accession>
<feature type="active site" description="Nucleophile" evidence="4">
    <location>
        <position position="286"/>
    </location>
</feature>
<dbReference type="PRINTS" id="PR00742">
    <property type="entry name" value="GLHYDRLASE35"/>
</dbReference>
<dbReference type="Pfam" id="PF01301">
    <property type="entry name" value="Glyco_hydro_35"/>
    <property type="match status" value="1"/>
</dbReference>
<dbReference type="InterPro" id="IPR026283">
    <property type="entry name" value="B-gal_1-like"/>
</dbReference>
<feature type="active site" description="Proton donor" evidence="4">
    <location>
        <position position="207"/>
    </location>
</feature>
<reference evidence="9" key="2">
    <citation type="submission" date="2022-10" db="EMBL/GenBank/DDBJ databases">
        <authorList>
            <consortium name="ENA_rothamsted_submissions"/>
            <consortium name="culmorum"/>
            <person name="King R."/>
        </authorList>
    </citation>
    <scope>NUCLEOTIDE SEQUENCE</scope>
</reference>
<dbReference type="Proteomes" id="UP001153737">
    <property type="component" value="Chromosome 17"/>
</dbReference>
<protein>
    <recommendedName>
        <fullName evidence="11">Beta-galactosidase</fullName>
    </recommendedName>
</protein>
<dbReference type="Gene3D" id="2.60.120.260">
    <property type="entry name" value="Galactose-binding domain-like"/>
    <property type="match status" value="2"/>
</dbReference>
<reference evidence="9" key="1">
    <citation type="submission" date="2022-01" db="EMBL/GenBank/DDBJ databases">
        <authorList>
            <person name="King R."/>
        </authorList>
    </citation>
    <scope>NUCLEOTIDE SEQUENCE</scope>
</reference>
<dbReference type="GO" id="GO:0004565">
    <property type="term" value="F:beta-galactosidase activity"/>
    <property type="evidence" value="ECO:0007669"/>
    <property type="project" value="InterPro"/>
</dbReference>
<dbReference type="SUPFAM" id="SSF49785">
    <property type="entry name" value="Galactose-binding domain-like"/>
    <property type="match status" value="1"/>
</dbReference>
<dbReference type="FunFam" id="2.60.120.260:FF:000049">
    <property type="entry name" value="Beta-galactosidase"/>
    <property type="match status" value="1"/>
</dbReference>
<dbReference type="Gene3D" id="3.20.20.80">
    <property type="entry name" value="Glycosidases"/>
    <property type="match status" value="1"/>
</dbReference>
<evidence type="ECO:0000259" key="6">
    <source>
        <dbReference type="Pfam" id="PF01301"/>
    </source>
</evidence>
<dbReference type="AlphaFoldDB" id="A0A9P0DRG8"/>
<keyword evidence="3" id="KW-0326">Glycosidase</keyword>
<proteinExistence type="inferred from homology"/>
<dbReference type="PANTHER" id="PTHR23421">
    <property type="entry name" value="BETA-GALACTOSIDASE RELATED"/>
    <property type="match status" value="1"/>
</dbReference>
<comment type="similarity">
    <text evidence="1 5">Belongs to the glycosyl hydrolase 35 family.</text>
</comment>
<dbReference type="InterPro" id="IPR001944">
    <property type="entry name" value="Glycoside_Hdrlase_35"/>
</dbReference>
<keyword evidence="10" id="KW-1185">Reference proteome</keyword>
<evidence type="ECO:0000256" key="1">
    <source>
        <dbReference type="ARBA" id="ARBA00009809"/>
    </source>
</evidence>
<dbReference type="InterPro" id="IPR008979">
    <property type="entry name" value="Galactose-bd-like_sf"/>
</dbReference>
<feature type="domain" description="Beta-galactosidase 1-like first all-beta" evidence="7">
    <location>
        <begin position="441"/>
        <end position="559"/>
    </location>
</feature>
<evidence type="ECO:0000256" key="4">
    <source>
        <dbReference type="PIRSR" id="PIRSR006336-1"/>
    </source>
</evidence>
<evidence type="ECO:0000256" key="2">
    <source>
        <dbReference type="ARBA" id="ARBA00022801"/>
    </source>
</evidence>
<evidence type="ECO:0000256" key="5">
    <source>
        <dbReference type="RuleBase" id="RU003679"/>
    </source>
</evidence>
<dbReference type="SUPFAM" id="SSF51445">
    <property type="entry name" value="(Trans)glycosidases"/>
    <property type="match status" value="1"/>
</dbReference>
<dbReference type="PIRSF" id="PIRSF006336">
    <property type="entry name" value="B-gal"/>
    <property type="match status" value="1"/>
</dbReference>
<evidence type="ECO:0000259" key="7">
    <source>
        <dbReference type="Pfam" id="PF21317"/>
    </source>
</evidence>
<evidence type="ECO:0008006" key="11">
    <source>
        <dbReference type="Google" id="ProtNLM"/>
    </source>
</evidence>
<gene>
    <name evidence="9" type="ORF">PHAECO_LOCUS5630</name>
</gene>